<name>A0A1I2BGS7_9BACT</name>
<dbReference type="GO" id="GO:0008483">
    <property type="term" value="F:transaminase activity"/>
    <property type="evidence" value="ECO:0007669"/>
    <property type="project" value="UniProtKB-KW"/>
</dbReference>
<dbReference type="InParanoid" id="A0A1I2BGS7"/>
<evidence type="ECO:0000256" key="1">
    <source>
        <dbReference type="SAM" id="Coils"/>
    </source>
</evidence>
<proteinExistence type="predicted"/>
<dbReference type="STRING" id="385682.SAMN05444380_11354"/>
<evidence type="ECO:0000259" key="3">
    <source>
        <dbReference type="Pfam" id="PF00155"/>
    </source>
</evidence>
<protein>
    <submittedName>
        <fullName evidence="4">Aminotransferase class I and II</fullName>
    </submittedName>
</protein>
<dbReference type="InterPro" id="IPR015421">
    <property type="entry name" value="PyrdxlP-dep_Trfase_major"/>
</dbReference>
<dbReference type="EMBL" id="FONA01000013">
    <property type="protein sequence ID" value="SFE55326.1"/>
    <property type="molecule type" value="Genomic_DNA"/>
</dbReference>
<feature type="compositionally biased region" description="Basic and acidic residues" evidence="2">
    <location>
        <begin position="2204"/>
        <end position="2213"/>
    </location>
</feature>
<dbReference type="Gene3D" id="3.40.640.10">
    <property type="entry name" value="Type I PLP-dependent aspartate aminotransferase-like (Major domain)"/>
    <property type="match status" value="1"/>
</dbReference>
<dbReference type="Pfam" id="PF00155">
    <property type="entry name" value="Aminotran_1_2"/>
    <property type="match status" value="1"/>
</dbReference>
<dbReference type="OrthoDB" id="7052199at2"/>
<gene>
    <name evidence="4" type="ORF">SAMN05444380_11354</name>
</gene>
<dbReference type="RefSeq" id="WP_010528082.1">
    <property type="nucleotide sequence ID" value="NZ_AFSL01000072.1"/>
</dbReference>
<keyword evidence="4" id="KW-0032">Aminotransferase</keyword>
<feature type="coiled-coil region" evidence="1">
    <location>
        <begin position="349"/>
        <end position="384"/>
    </location>
</feature>
<evidence type="ECO:0000313" key="4">
    <source>
        <dbReference type="EMBL" id="SFE55326.1"/>
    </source>
</evidence>
<keyword evidence="4" id="KW-0808">Transferase</keyword>
<feature type="region of interest" description="Disordered" evidence="2">
    <location>
        <begin position="2204"/>
        <end position="2252"/>
    </location>
</feature>
<sequence>MQIEGVPKAFLRQEAREYINLYASLGERAEVFLPNFVFDNLKAFVRLCYEEPTDPARQQAEIQKYLLKFREDIPGYSDITLMLYPHQDSKAFIYSSLKQDFNRRLGYFADNDIVNKQQKEWIQNIQNFHDLSVGTPPVTEKTIEFLAKIVIGDSPVDLRRFRDVIGVIGDIDEAHWNYFMDTLEQMINQSTHYTTRAEKNNFLHRTEWAVNFKGLNGLIRTVVSGNSDIAVELIKGEVFGADCVRVVEDIKGEELFELMQEDTSSVFVVKVKHMRKNMFAGSKWFPLISRIVVVDDSPESRASNTSLVFSFHNGIINTLNKVHTKKLGAPANTQLNLRLILENVNSKNLQEFKELLDKKIADYNQELEELKKEQLGQTDDLLKNINLFKFDSFSRQILKDRYSLARLRDFIQFIQNTAVPEKRQKQNQELIQSFEERIKKYFYSDIPDVQVATILEGGGRNQIRTYGEYLLKRKLKPLDDEILERCKTIINFIPDNYKRTLHNHFHKNFGVNLFLEKYQKYIAKVDNESDNQGRFRNVLIDLGVYKDFERLGDKEKQIIKDFISDLNNLDKTSISDDVQMIIRDLLYYRDKNPKPYIIYNKVLAWEYTDLFSDDKFYINPFDIEIENLDDQRIDYERLLTKLSRIKNTLQLFDSTGSLWDRFCENVTIIINDPSNPTGYSDFNRENLIAFLKFVNNSKITLLLDEAYTDSVKVPDEVMPKWRSISRYIFNNESIYSKIRAVSSLSTTKNLAGSGERLGLLVATPAMKEVIDFARERNQSVRGNSCSLYFLNAVLETGLRAKYLKDKLESKLPKDASRSRIVKHIENFIIDLVKQDGKSKMATGDPIVSGFEGSPLHLFLLDELVALAKLDILGLPDDFKYKDVPFYIYYRGELVKGLDRFRINKNFRNESNLRLKTAIKIAEEVIQELDVEDVSVIRSDGSYLFNLLFRNFGSFNDLEDFTKKIAGERGISALPYKTGVVRFSLGGYIEGTPESYEIFKKELRTAFTIFLSYWKKLKEARQINPKASVNELLDKILNEGSKGGFPEGVFEDYAMVRDLKKKVNQSLRINENRSLYHASPQVSGVSITTIGDSKNSVIEFQGDVGNCRTVEEFIRSRAFTKIYENLLPQIYKKIPQLRNLNFNIVASRFSKATILKYINNKKTFHPNHYVLDDPEEKNIMREILIEMERLLFSDTKMKILTLQASGDYNMDVARLEGVNMVLKKHIQEILLHFNLPFEQPSIEPSRREIITTACELFEEVTGLTVQDIDLERYLSHFIETLRQDKEFASIDIAARSVGFIADVVKRRVFNSGLSVSDQILYLYLLKNDSSFFNQVTSKLRYLQERIDKTDDADLKIFTENVLTEILPQEVDDIMNYIIRKKDIKVDETRLSEVTQKVVGFLIFLQNLSKGTDYYHKYTHTLIKVLDTYFRRQNSDVNEMIQHGITLYRNFEVKDKTLKEFDNGRLVWINEMMTKCGVISVEQSVQRHTRISTDAKKREYPFHKVDRGEEEPMYLLDMNRSKSKNDYIKALSTKPSSRFFERRLARFVANMDPDDYRCKIMKNGVVTQLIIFQKGYIKYLTDFFRLTQYQDISLKDAETFVPDVLLLLGAPEKVISFPQIGYFDIQGPKGNIKTLVTPLRKEADYFGDVKKPWLTMINEKVKEMGGIPKHGSLFAIELEDGSIFVVEVDGDSGVGKSEMLAGLTLKWLRQNLPGVRSIKNIAGDMFHVFRDKEGNLYGFGTEEGDFSRVTDFDPEYIKYYKYLFESSADSNVDDLNSRSTISGICEIHMPYKIDIILTAHNNSKEDAGIIRVSNPENFLLYIDSHGERKEKATSQDGPHFQRTLLRYTADKNIVDVLAQHGNYLDDVLDWELDPVDGKYYLASSYKMMDKIDIEEVVRKIFIGKEIPYADEKWKVTGVSFDLVKNRFIASIQKGDKVSEVILSRNIFSSIFDSLASTPAGQPFVSQDKQIEGRYHLIDVLKGGDDGKGEGAKIECGILSTEIGKKGKEISGPQKAAESLTTLIKELRAGRAEINQTKNKVRRIVKEKYAHVFTNGQSSNEIWRYNFYLYQLDKMMKAEFVRMDDPSVKIDLSGVNRFKPKDKNEEFSPLLVTPNLNIELSSFGETCNELMSLPNYPDFAQEFLEGAGKLYVAKGYSEETIVNNMITQLLLMDGYIEFDDLMKGRITEKVNRETIAAAKYAVLQELERRKKEEKSKPAASKAAKPDAGTKGQRQNQSKGNKNVDKKQNGKEDQTK</sequence>
<organism evidence="4 5">
    <name type="scientific">Thermophagus xiamenensis</name>
    <dbReference type="NCBI Taxonomy" id="385682"/>
    <lineage>
        <taxon>Bacteria</taxon>
        <taxon>Pseudomonadati</taxon>
        <taxon>Bacteroidota</taxon>
        <taxon>Bacteroidia</taxon>
        <taxon>Marinilabiliales</taxon>
        <taxon>Marinilabiliaceae</taxon>
        <taxon>Thermophagus</taxon>
    </lineage>
</organism>
<dbReference type="InterPro" id="IPR004839">
    <property type="entry name" value="Aminotransferase_I/II_large"/>
</dbReference>
<dbReference type="GO" id="GO:0030170">
    <property type="term" value="F:pyridoxal phosphate binding"/>
    <property type="evidence" value="ECO:0007669"/>
    <property type="project" value="InterPro"/>
</dbReference>
<feature type="domain" description="Aminotransferase class I/classII large" evidence="3">
    <location>
        <begin position="625"/>
        <end position="798"/>
    </location>
</feature>
<accession>A0A1I2BGS7</accession>
<dbReference type="SUPFAM" id="SSF53383">
    <property type="entry name" value="PLP-dependent transferases"/>
    <property type="match status" value="1"/>
</dbReference>
<evidence type="ECO:0000313" key="5">
    <source>
        <dbReference type="Proteomes" id="UP000181976"/>
    </source>
</evidence>
<dbReference type="InterPro" id="IPR015424">
    <property type="entry name" value="PyrdxlP-dep_Trfase"/>
</dbReference>
<reference evidence="4 5" key="1">
    <citation type="submission" date="2016-10" db="EMBL/GenBank/DDBJ databases">
        <authorList>
            <person name="de Groot N.N."/>
        </authorList>
    </citation>
    <scope>NUCLEOTIDE SEQUENCE [LARGE SCALE GENOMIC DNA]</scope>
    <source>
        <strain evidence="4 5">DSM 19012</strain>
    </source>
</reference>
<feature type="compositionally biased region" description="Basic and acidic residues" evidence="2">
    <location>
        <begin position="2238"/>
        <end position="2252"/>
    </location>
</feature>
<keyword evidence="1" id="KW-0175">Coiled coil</keyword>
<keyword evidence="5" id="KW-1185">Reference proteome</keyword>
<dbReference type="eggNOG" id="COG0436">
    <property type="taxonomic scope" value="Bacteria"/>
</dbReference>
<dbReference type="Proteomes" id="UP000181976">
    <property type="component" value="Unassembled WGS sequence"/>
</dbReference>
<feature type="compositionally biased region" description="Polar residues" evidence="2">
    <location>
        <begin position="2228"/>
        <end position="2237"/>
    </location>
</feature>
<evidence type="ECO:0000256" key="2">
    <source>
        <dbReference type="SAM" id="MobiDB-lite"/>
    </source>
</evidence>